<dbReference type="SUPFAM" id="SSF55931">
    <property type="entry name" value="Glutamine synthetase/guanido kinase"/>
    <property type="match status" value="1"/>
</dbReference>
<organism evidence="1 2">
    <name type="scientific">Iodobacter fluviatilis</name>
    <dbReference type="NCBI Taxonomy" id="537"/>
    <lineage>
        <taxon>Bacteria</taxon>
        <taxon>Pseudomonadati</taxon>
        <taxon>Pseudomonadota</taxon>
        <taxon>Betaproteobacteria</taxon>
        <taxon>Neisseriales</taxon>
        <taxon>Chitinibacteraceae</taxon>
        <taxon>Iodobacter</taxon>
    </lineage>
</organism>
<reference evidence="1 2" key="1">
    <citation type="submission" date="2018-01" db="EMBL/GenBank/DDBJ databases">
        <title>Genome sequence of Iodobacter sp. strain PCH194 isolated from Indian Trans-Himalaya.</title>
        <authorList>
            <person name="Kumar V."/>
            <person name="Thakur V."/>
            <person name="Kumar S."/>
            <person name="Singh D."/>
        </authorList>
    </citation>
    <scope>NUCLEOTIDE SEQUENCE [LARGE SCALE GENOMIC DNA]</scope>
    <source>
        <strain evidence="1 2">PCH194</strain>
    </source>
</reference>
<dbReference type="AlphaFoldDB" id="A0A7G3GDA5"/>
<dbReference type="GO" id="GO:0042398">
    <property type="term" value="P:modified amino acid biosynthetic process"/>
    <property type="evidence" value="ECO:0007669"/>
    <property type="project" value="InterPro"/>
</dbReference>
<dbReference type="Proteomes" id="UP000515917">
    <property type="component" value="Chromosome"/>
</dbReference>
<dbReference type="InterPro" id="IPR014746">
    <property type="entry name" value="Gln_synth/guanido_kin_cat_dom"/>
</dbReference>
<dbReference type="Gene3D" id="3.30.590.20">
    <property type="match status" value="1"/>
</dbReference>
<dbReference type="KEGG" id="ifl:C1H71_19275"/>
<sequence>MPFYRLVLHPSSLSDLSDRSGLRLISWVFEANSWLFNEKMREIWKDFEQKYFAKMALIGVIKSMKDFYWDIRPKPEFGTVELRVCDTPFSVERAAIKLAYGRIFAAL</sequence>
<gene>
    <name evidence="1" type="ORF">C1H71_19275</name>
</gene>
<evidence type="ECO:0000313" key="2">
    <source>
        <dbReference type="Proteomes" id="UP000515917"/>
    </source>
</evidence>
<dbReference type="GO" id="GO:0004357">
    <property type="term" value="F:glutamate-cysteine ligase activity"/>
    <property type="evidence" value="ECO:0007669"/>
    <property type="project" value="InterPro"/>
</dbReference>
<keyword evidence="2" id="KW-1185">Reference proteome</keyword>
<dbReference type="InterPro" id="IPR006336">
    <property type="entry name" value="GCS2"/>
</dbReference>
<dbReference type="Pfam" id="PF04107">
    <property type="entry name" value="GCS2"/>
    <property type="match status" value="1"/>
</dbReference>
<dbReference type="RefSeq" id="WP_130107962.1">
    <property type="nucleotide sequence ID" value="NZ_CP025781.1"/>
</dbReference>
<name>A0A7G3GDA5_9NEIS</name>
<dbReference type="EMBL" id="CP025781">
    <property type="protein sequence ID" value="QBC45457.1"/>
    <property type="molecule type" value="Genomic_DNA"/>
</dbReference>
<evidence type="ECO:0000313" key="1">
    <source>
        <dbReference type="EMBL" id="QBC45457.1"/>
    </source>
</evidence>
<proteinExistence type="predicted"/>
<protein>
    <submittedName>
        <fullName evidence="1">Uncharacterized protein</fullName>
    </submittedName>
</protein>
<accession>A0A7G3GDA5</accession>